<proteinExistence type="predicted"/>
<protein>
    <submittedName>
        <fullName evidence="1">Uncharacterized protein</fullName>
    </submittedName>
</protein>
<dbReference type="AlphaFoldDB" id="A0A922TBE3"/>
<evidence type="ECO:0000313" key="1">
    <source>
        <dbReference type="EMBL" id="KEQ09106.1"/>
    </source>
</evidence>
<reference evidence="1 2" key="1">
    <citation type="submission" date="2014-06" db="EMBL/GenBank/DDBJ databases">
        <title>Rhizobium pelagicum/R2-400B4.</title>
        <authorList>
            <person name="Kimes N.E."/>
            <person name="Lopez-Perez M."/>
        </authorList>
    </citation>
    <scope>NUCLEOTIDE SEQUENCE [LARGE SCALE GENOMIC DNA]</scope>
    <source>
        <strain evidence="1 2">R2-400B4</strain>
    </source>
</reference>
<organism evidence="1 2">
    <name type="scientific">Pseudorhizobium pelagicum</name>
    <dbReference type="NCBI Taxonomy" id="1509405"/>
    <lineage>
        <taxon>Bacteria</taxon>
        <taxon>Pseudomonadati</taxon>
        <taxon>Pseudomonadota</taxon>
        <taxon>Alphaproteobacteria</taxon>
        <taxon>Hyphomicrobiales</taxon>
        <taxon>Rhizobiaceae</taxon>
        <taxon>Rhizobium/Agrobacterium group</taxon>
        <taxon>Pseudorhizobium</taxon>
    </lineage>
</organism>
<evidence type="ECO:0000313" key="2">
    <source>
        <dbReference type="Proteomes" id="UP000052167"/>
    </source>
</evidence>
<sequence length="94" mass="10365">MRDIATTQRNLLLRIHTEGVEAAYEAALAVCKNTQAPAPARATASATLFRVAGYFERKETGPNKQPHEMTADEISEEIAGLRSRFDERNGGIFD</sequence>
<comment type="caution">
    <text evidence="1">The sequence shown here is derived from an EMBL/GenBank/DDBJ whole genome shotgun (WGS) entry which is preliminary data.</text>
</comment>
<accession>A0A922TBE3</accession>
<dbReference type="EMBL" id="JOKJ01000008">
    <property type="protein sequence ID" value="KEQ09106.1"/>
    <property type="molecule type" value="Genomic_DNA"/>
</dbReference>
<keyword evidence="2" id="KW-1185">Reference proteome</keyword>
<gene>
    <name evidence="1" type="ORF">GV68_25420</name>
</gene>
<name>A0A922TBE3_9HYPH</name>
<dbReference type="Proteomes" id="UP000052167">
    <property type="component" value="Unassembled WGS sequence"/>
</dbReference>
<dbReference type="OrthoDB" id="8404794at2"/>